<reference evidence="1 2" key="1">
    <citation type="journal article" date="2022" name="Genome Biol. Evol.">
        <title>The Spruce Budworm Genome: Reconstructing the Evolutionary History of Antifreeze Proteins.</title>
        <authorList>
            <person name="Beliveau C."/>
            <person name="Gagne P."/>
            <person name="Picq S."/>
            <person name="Vernygora O."/>
            <person name="Keeling C.I."/>
            <person name="Pinkney K."/>
            <person name="Doucet D."/>
            <person name="Wen F."/>
            <person name="Johnston J.S."/>
            <person name="Maaroufi H."/>
            <person name="Boyle B."/>
            <person name="Laroche J."/>
            <person name="Dewar K."/>
            <person name="Juretic N."/>
            <person name="Blackburn G."/>
            <person name="Nisole A."/>
            <person name="Brunet B."/>
            <person name="Brandao M."/>
            <person name="Lumley L."/>
            <person name="Duan J."/>
            <person name="Quan G."/>
            <person name="Lucarotti C.J."/>
            <person name="Roe A.D."/>
            <person name="Sperling F.A.H."/>
            <person name="Levesque R.C."/>
            <person name="Cusson M."/>
        </authorList>
    </citation>
    <scope>NUCLEOTIDE SEQUENCE [LARGE SCALE GENOMIC DNA]</scope>
    <source>
        <strain evidence="1">Glfc:IPQL:Cfum</strain>
    </source>
</reference>
<evidence type="ECO:0000313" key="2">
    <source>
        <dbReference type="Proteomes" id="UP001064048"/>
    </source>
</evidence>
<keyword evidence="2" id="KW-1185">Reference proteome</keyword>
<organism evidence="1 2">
    <name type="scientific">Choristoneura fumiferana</name>
    <name type="common">Spruce budworm moth</name>
    <name type="synonym">Archips fumiferana</name>
    <dbReference type="NCBI Taxonomy" id="7141"/>
    <lineage>
        <taxon>Eukaryota</taxon>
        <taxon>Metazoa</taxon>
        <taxon>Ecdysozoa</taxon>
        <taxon>Arthropoda</taxon>
        <taxon>Hexapoda</taxon>
        <taxon>Insecta</taxon>
        <taxon>Pterygota</taxon>
        <taxon>Neoptera</taxon>
        <taxon>Endopterygota</taxon>
        <taxon>Lepidoptera</taxon>
        <taxon>Glossata</taxon>
        <taxon>Ditrysia</taxon>
        <taxon>Tortricoidea</taxon>
        <taxon>Tortricidae</taxon>
        <taxon>Tortricinae</taxon>
        <taxon>Choristoneura</taxon>
    </lineage>
</organism>
<gene>
    <name evidence="1" type="ORF">MSG28_010068</name>
</gene>
<proteinExistence type="predicted"/>
<comment type="caution">
    <text evidence="1">The sequence shown here is derived from an EMBL/GenBank/DDBJ whole genome shotgun (WGS) entry which is preliminary data.</text>
</comment>
<sequence length="686" mass="75699">MSSASSDVDQRLALSMVAQFDDINRLNNVLNDEYSEQCFLAFVKQMEWVRSQWASAEAEAVRLQTELDEALRTLSKWEAKFSHVRKLLDGEKRERNIVMKKYSELSKLLDMARDLLFNDNRAKLNDETLQKLAFLNGTAHQEHNARLTGVPELNSTGTLLSEMSYSRSEEDLDLSVASTRRSWVQRGGWAARDQPATKKRRSSTSSNTKTVELQGGKVLATATTTLTLERATTNHDMKPPKNFQPISESSDEAPPPSKSSARLSNKRVKEEHTPSAPPRSDTDTNSDTPIRVVQRTPSVISAAYGGSPRARPRQHNFVAKNFYKRETCGPCGKTIKFAKVGIKCETCRAQAHPECRALLPLPCVPPGPAARRNNNAQVTHSARRAAPRPPGVPRAAAAAVRAARARRATQQQRAGHPECRALLPLPCVPPGPAARRNNNAQEGSIADFAPSTPPMVPALLVHCVNEVEKRGLAERGLYRISAVEKDVKRLKERFLRGCGSPQLSNEDIHVLCGCIKDFLRSLREPLVSNALWADFMEAARMSEPNDATAAIVQAVSQLPPPNRDTLAFLVLHLHKVAESPDCEMGIDNLAKIFGPTVVGFGMMTQAAEMYTATAQMVNVMQLLLRLPSDYWAQWAFPNDAASPLSASRPRGFFFSPADTGITGSKEFGHKFVPLGEDWLSETPVLE</sequence>
<name>A0ACC0KJ57_CHOFU</name>
<evidence type="ECO:0000313" key="1">
    <source>
        <dbReference type="EMBL" id="KAI8436537.1"/>
    </source>
</evidence>
<dbReference type="EMBL" id="CM046117">
    <property type="protein sequence ID" value="KAI8436537.1"/>
    <property type="molecule type" value="Genomic_DNA"/>
</dbReference>
<accession>A0ACC0KJ57</accession>
<dbReference type="Proteomes" id="UP001064048">
    <property type="component" value="Chromosome 17"/>
</dbReference>
<protein>
    <submittedName>
        <fullName evidence="1">Uncharacterized protein</fullName>
    </submittedName>
</protein>